<evidence type="ECO:0000256" key="4">
    <source>
        <dbReference type="ARBA" id="ARBA00022679"/>
    </source>
</evidence>
<evidence type="ECO:0000256" key="3">
    <source>
        <dbReference type="ARBA" id="ARBA00019077"/>
    </source>
</evidence>
<dbReference type="AlphaFoldDB" id="A0A5K7YL08"/>
<comment type="similarity">
    <text evidence="9">Belongs to the glycosyltransferase group 1 family.</text>
</comment>
<dbReference type="Pfam" id="PF04413">
    <property type="entry name" value="Glycos_transf_N"/>
    <property type="match status" value="1"/>
</dbReference>
<dbReference type="RefSeq" id="WP_155315757.1">
    <property type="nucleotide sequence ID" value="NZ_AP021874.1"/>
</dbReference>
<feature type="site" description="Transition state stabilizer" evidence="8">
    <location>
        <position position="137"/>
    </location>
</feature>
<protein>
    <recommendedName>
        <fullName evidence="3 9">3-deoxy-D-manno-octulosonic acid transferase</fullName>
        <shortName evidence="9">Kdo transferase</shortName>
        <ecNumber evidence="2 9">2.4.99.12</ecNumber>
    </recommendedName>
    <alternativeName>
        <fullName evidence="5 9">Lipid IV(A) 3-deoxy-D-manno-octulosonic acid transferase</fullName>
    </alternativeName>
</protein>
<dbReference type="PANTHER" id="PTHR42755">
    <property type="entry name" value="3-DEOXY-MANNO-OCTULOSONATE CYTIDYLYLTRANSFERASE"/>
    <property type="match status" value="1"/>
</dbReference>
<evidence type="ECO:0000256" key="2">
    <source>
        <dbReference type="ARBA" id="ARBA00012621"/>
    </source>
</evidence>
<dbReference type="PANTHER" id="PTHR42755:SF1">
    <property type="entry name" value="3-DEOXY-D-MANNO-OCTULOSONIC ACID TRANSFERASE, MITOCHONDRIAL-RELATED"/>
    <property type="match status" value="1"/>
</dbReference>
<sequence length="431" mass="47186">MIIGYNVVMVVAILLLWPIWVPVVGFRKKHRRTFLKRLFMEALPRNDTASGDAGGPVWIHALSVGEVLSAEPLVKALAQKIGGHRLVFTASTQTGYEMATRVMAPHVAAIRHFPYDTPFSVRRALTVVGPRLVVIVETDIWPNFLYSLNRCKIPVHLVNARLSDGSFRGYKRIGFLMSPLLSLFERICVQTDSDRFRFLELGVSEKKLATVGNIKFDQAPVSVSAEDLNRLSEGLCLSESAPVWVAGSTHQGEEAVLSDAYRSLRATGIDAVLIVVPRDPGRAIAVCSIFRRSGVDARTMGQIERQPSPSAVVVIDRIGVLRQLYALADVAFVGGSLVDAGGHNPLEPASVAKPILFGPHTSDFRWICQTLENEGGAIRVDDAHQLAGQAGHLMVNRDANRRVGQRARDVFIKNRGAVERTLAVIGSDIHP</sequence>
<dbReference type="EMBL" id="AP021874">
    <property type="protein sequence ID" value="BBO67501.1"/>
    <property type="molecule type" value="Genomic_DNA"/>
</dbReference>
<keyword evidence="9" id="KW-0448">Lipopolysaccharide biosynthesis</keyword>
<evidence type="ECO:0000256" key="8">
    <source>
        <dbReference type="PIRSR" id="PIRSR639901-2"/>
    </source>
</evidence>
<evidence type="ECO:0000256" key="5">
    <source>
        <dbReference type="ARBA" id="ARBA00031445"/>
    </source>
</evidence>
<comment type="pathway">
    <text evidence="1 9">Bacterial outer membrane biogenesis; LPS core biosynthesis.</text>
</comment>
<comment type="function">
    <text evidence="9">Involved in lipopolysaccharide (LPS) biosynthesis. Catalyzes the transfer of 3-deoxy-D-manno-octulosonate (Kdo) residue(s) from CMP-Kdo to lipid IV(A), the tetraacyldisaccharide-1,4'-bisphosphate precursor of lipid A.</text>
</comment>
<evidence type="ECO:0000256" key="7">
    <source>
        <dbReference type="PIRSR" id="PIRSR639901-1"/>
    </source>
</evidence>
<proteinExistence type="inferred from homology"/>
<dbReference type="GO" id="GO:0043842">
    <property type="term" value="F:Kdo transferase activity"/>
    <property type="evidence" value="ECO:0007669"/>
    <property type="project" value="UniProtKB-EC"/>
</dbReference>
<keyword evidence="4 9" id="KW-0808">Transferase</keyword>
<keyword evidence="9" id="KW-1133">Transmembrane helix</keyword>
<dbReference type="Gene3D" id="3.40.50.11720">
    <property type="entry name" value="3-Deoxy-D-manno-octulosonic-acid transferase, N-terminal domain"/>
    <property type="match status" value="1"/>
</dbReference>
<comment type="catalytic activity">
    <reaction evidence="6 9">
        <text>lipid IVA (E. coli) + CMP-3-deoxy-beta-D-manno-octulosonate = alpha-Kdo-(2-&gt;6)-lipid IVA (E. coli) + CMP + H(+)</text>
        <dbReference type="Rhea" id="RHEA:28066"/>
        <dbReference type="ChEBI" id="CHEBI:15378"/>
        <dbReference type="ChEBI" id="CHEBI:58603"/>
        <dbReference type="ChEBI" id="CHEBI:60364"/>
        <dbReference type="ChEBI" id="CHEBI:60377"/>
        <dbReference type="ChEBI" id="CHEBI:85987"/>
        <dbReference type="EC" id="2.4.99.12"/>
    </reaction>
</comment>
<evidence type="ECO:0000313" key="12">
    <source>
        <dbReference type="Proteomes" id="UP000427906"/>
    </source>
</evidence>
<dbReference type="Proteomes" id="UP000427906">
    <property type="component" value="Chromosome"/>
</dbReference>
<organism evidence="11 12">
    <name type="scientific">Desulfosarcina alkanivorans</name>
    <dbReference type="NCBI Taxonomy" id="571177"/>
    <lineage>
        <taxon>Bacteria</taxon>
        <taxon>Pseudomonadati</taxon>
        <taxon>Thermodesulfobacteriota</taxon>
        <taxon>Desulfobacteria</taxon>
        <taxon>Desulfobacterales</taxon>
        <taxon>Desulfosarcinaceae</taxon>
        <taxon>Desulfosarcina</taxon>
    </lineage>
</organism>
<dbReference type="InterPro" id="IPR038107">
    <property type="entry name" value="Glycos_transf_N_sf"/>
</dbReference>
<dbReference type="UniPathway" id="UPA00958"/>
<accession>A0A5K7YL08</accession>
<dbReference type="SUPFAM" id="SSF53756">
    <property type="entry name" value="UDP-Glycosyltransferase/glycogen phosphorylase"/>
    <property type="match status" value="1"/>
</dbReference>
<feature type="site" description="Transition state stabilizer" evidence="8">
    <location>
        <position position="215"/>
    </location>
</feature>
<dbReference type="InterPro" id="IPR007507">
    <property type="entry name" value="Glycos_transf_N"/>
</dbReference>
<evidence type="ECO:0000256" key="6">
    <source>
        <dbReference type="ARBA" id="ARBA00049183"/>
    </source>
</evidence>
<keyword evidence="9" id="KW-0812">Transmembrane</keyword>
<dbReference type="GO" id="GO:0009245">
    <property type="term" value="P:lipid A biosynthetic process"/>
    <property type="evidence" value="ECO:0007669"/>
    <property type="project" value="TreeGrafter"/>
</dbReference>
<keyword evidence="9" id="KW-0472">Membrane</keyword>
<feature type="transmembrane region" description="Helical" evidence="9">
    <location>
        <begin position="6"/>
        <end position="26"/>
    </location>
</feature>
<keyword evidence="12" id="KW-1185">Reference proteome</keyword>
<feature type="domain" description="3-deoxy-D-manno-octulosonic-acid transferase N-terminal" evidence="10">
    <location>
        <begin position="55"/>
        <end position="218"/>
    </location>
</feature>
<evidence type="ECO:0000259" key="10">
    <source>
        <dbReference type="Pfam" id="PF04413"/>
    </source>
</evidence>
<comment type="subcellular location">
    <subcellularLocation>
        <location evidence="9">Cell membrane</location>
    </subcellularLocation>
</comment>
<gene>
    <name evidence="11" type="primary">kdtA_1</name>
    <name evidence="11" type="ORF">DSCA_14310</name>
</gene>
<dbReference type="OrthoDB" id="9789797at2"/>
<dbReference type="KEGG" id="dalk:DSCA_14310"/>
<dbReference type="GO" id="GO:0005886">
    <property type="term" value="C:plasma membrane"/>
    <property type="evidence" value="ECO:0007669"/>
    <property type="project" value="UniProtKB-SubCell"/>
</dbReference>
<dbReference type="GO" id="GO:0009244">
    <property type="term" value="P:lipopolysaccharide core region biosynthetic process"/>
    <property type="evidence" value="ECO:0007669"/>
    <property type="project" value="UniProtKB-UniRule"/>
</dbReference>
<feature type="active site" description="Proton acceptor" evidence="7">
    <location>
        <position position="66"/>
    </location>
</feature>
<reference evidence="11 12" key="1">
    <citation type="submission" date="2019-11" db="EMBL/GenBank/DDBJ databases">
        <title>Comparative genomics of hydrocarbon-degrading Desulfosarcina strains.</title>
        <authorList>
            <person name="Watanabe M."/>
            <person name="Kojima H."/>
            <person name="Fukui M."/>
        </authorList>
    </citation>
    <scope>NUCLEOTIDE SEQUENCE [LARGE SCALE GENOMIC DNA]</scope>
    <source>
        <strain evidence="11 12">PL12</strain>
    </source>
</reference>
<dbReference type="Gene3D" id="3.40.50.2000">
    <property type="entry name" value="Glycogen Phosphorylase B"/>
    <property type="match status" value="1"/>
</dbReference>
<dbReference type="EC" id="2.4.99.12" evidence="2 9"/>
<evidence type="ECO:0000256" key="1">
    <source>
        <dbReference type="ARBA" id="ARBA00004713"/>
    </source>
</evidence>
<name>A0A5K7YL08_9BACT</name>
<evidence type="ECO:0000256" key="9">
    <source>
        <dbReference type="RuleBase" id="RU365103"/>
    </source>
</evidence>
<evidence type="ECO:0000313" key="11">
    <source>
        <dbReference type="EMBL" id="BBO67501.1"/>
    </source>
</evidence>
<dbReference type="InterPro" id="IPR039901">
    <property type="entry name" value="Kdotransferase"/>
</dbReference>
<keyword evidence="9" id="KW-1003">Cell membrane</keyword>